<dbReference type="GO" id="GO:0015833">
    <property type="term" value="P:peptide transport"/>
    <property type="evidence" value="ECO:0007669"/>
    <property type="project" value="TreeGrafter"/>
</dbReference>
<sequence length="520" mass="56763">MKNAKRGLTAVVAAMALTLTACSGGSDSGDAASGGEGGGKGELHLGVAYETTNYHPSETSSALALGTNWHVMEGLYEFNMNDYSTYPALAAGEPTEVSDTELEIALRDGAKFSDGTDVTVDDVVSSFDRAMEDGNLYATMLDFIDSVEAKDDNTITIKLDQPFSLVENRLAVVKIVPESASDEDLTHQPIGTGPYAYESITDSQITAIPNEHYNGEYPAGASKLVWDVIKDDTARNTAASADEIDVMEAVPAESVDMLAAANMTVDEVDGFNLPFLLFNTQKEPFNDPKVRQAFFYAIDTEKLISNNMDGKAKPAKSFLPESHPNFHEASTVYNYDPEKAKELLDEAGVDDLSITLVNTDHPWIESLAPQIQNDLKEVGIDTALQSEASASLYSNHLDVDDPTFDVALAPGDPSVFGNDPALLINWWYGDNVWTQKRSFWQESDPEAYQELNDIVQEATTLEGDEQQQKWNEALDLLSEEVPIYPLFHRTMITAYNADKVSDFKSIGTTGLWAVPAQVSE</sequence>
<reference evidence="1 2" key="1">
    <citation type="journal article" date="2015" name="Genome Announc.">
        <title>Complete Genome Sequence of Corynebacterium camporealensis DSM 44610, Isolated from the Milk of a Manchega Sheep with Subclinical Mastitis.</title>
        <authorList>
            <person name="Ruckert C."/>
            <person name="Albersmeier A."/>
            <person name="Winkler A."/>
            <person name="Tauch A."/>
        </authorList>
    </citation>
    <scope>NUCLEOTIDE SEQUENCE [LARGE SCALE GENOMIC DNA]</scope>
    <source>
        <strain evidence="1 2">DSM 44610</strain>
    </source>
</reference>
<accession>A0A0F6QWW7</accession>
<evidence type="ECO:0000313" key="2">
    <source>
        <dbReference type="Proteomes" id="UP000033566"/>
    </source>
</evidence>
<gene>
    <name evidence="1" type="ORF">UL81_01710</name>
</gene>
<dbReference type="AlphaFoldDB" id="A0A0F6QWW7"/>
<dbReference type="SUPFAM" id="SSF53850">
    <property type="entry name" value="Periplasmic binding protein-like II"/>
    <property type="match status" value="1"/>
</dbReference>
<dbReference type="KEGG" id="ccj:UL81_01710"/>
<dbReference type="HOGENOM" id="CLU_017028_7_4_11"/>
<dbReference type="Gene3D" id="3.10.105.10">
    <property type="entry name" value="Dipeptide-binding Protein, Domain 3"/>
    <property type="match status" value="1"/>
</dbReference>
<name>A0A0F6QWW7_9CORY</name>
<dbReference type="Pfam" id="PF00496">
    <property type="entry name" value="SBP_bac_5"/>
    <property type="match status" value="1"/>
</dbReference>
<dbReference type="CDD" id="cd00995">
    <property type="entry name" value="PBP2_NikA_DppA_OppA_like"/>
    <property type="match status" value="1"/>
</dbReference>
<dbReference type="InterPro" id="IPR039424">
    <property type="entry name" value="SBP_5"/>
</dbReference>
<organism evidence="1 2">
    <name type="scientific">Corynebacterium camporealensis</name>
    <dbReference type="NCBI Taxonomy" id="161896"/>
    <lineage>
        <taxon>Bacteria</taxon>
        <taxon>Bacillati</taxon>
        <taxon>Actinomycetota</taxon>
        <taxon>Actinomycetes</taxon>
        <taxon>Mycobacteriales</taxon>
        <taxon>Corynebacteriaceae</taxon>
        <taxon>Corynebacterium</taxon>
    </lineage>
</organism>
<dbReference type="RefSeq" id="WP_035106515.1">
    <property type="nucleotide sequence ID" value="NZ_CP011311.1"/>
</dbReference>
<dbReference type="PANTHER" id="PTHR30290">
    <property type="entry name" value="PERIPLASMIC BINDING COMPONENT OF ABC TRANSPORTER"/>
    <property type="match status" value="1"/>
</dbReference>
<dbReference type="InterPro" id="IPR030678">
    <property type="entry name" value="Peptide/Ni-bd"/>
</dbReference>
<dbReference type="GO" id="GO:1904680">
    <property type="term" value="F:peptide transmembrane transporter activity"/>
    <property type="evidence" value="ECO:0007669"/>
    <property type="project" value="TreeGrafter"/>
</dbReference>
<dbReference type="GO" id="GO:0043190">
    <property type="term" value="C:ATP-binding cassette (ABC) transporter complex"/>
    <property type="evidence" value="ECO:0007669"/>
    <property type="project" value="InterPro"/>
</dbReference>
<dbReference type="Gene3D" id="3.40.190.10">
    <property type="entry name" value="Periplasmic binding protein-like II"/>
    <property type="match status" value="1"/>
</dbReference>
<proteinExistence type="predicted"/>
<dbReference type="PATRIC" id="fig|161896.4.peg.335"/>
<dbReference type="OrthoDB" id="9046151at2"/>
<protein>
    <submittedName>
        <fullName evidence="1">ABC-type dipeptide transport system, periplasmic component</fullName>
    </submittedName>
</protein>
<dbReference type="Proteomes" id="UP000033566">
    <property type="component" value="Chromosome"/>
</dbReference>
<dbReference type="GO" id="GO:0042597">
    <property type="term" value="C:periplasmic space"/>
    <property type="evidence" value="ECO:0007669"/>
    <property type="project" value="UniProtKB-ARBA"/>
</dbReference>
<keyword evidence="2" id="KW-1185">Reference proteome</keyword>
<evidence type="ECO:0000313" key="1">
    <source>
        <dbReference type="EMBL" id="AKE38323.1"/>
    </source>
</evidence>
<dbReference type="InterPro" id="IPR000914">
    <property type="entry name" value="SBP_5_dom"/>
</dbReference>
<dbReference type="PROSITE" id="PS51257">
    <property type="entry name" value="PROKAR_LIPOPROTEIN"/>
    <property type="match status" value="1"/>
</dbReference>
<dbReference type="PIRSF" id="PIRSF002741">
    <property type="entry name" value="MppA"/>
    <property type="match status" value="1"/>
</dbReference>
<dbReference type="EMBL" id="CP011311">
    <property type="protein sequence ID" value="AKE38323.1"/>
    <property type="molecule type" value="Genomic_DNA"/>
</dbReference>
<dbReference type="STRING" id="161896.UL81_01710"/>